<name>A0A5C5FLT8_9BASI</name>
<evidence type="ECO:0000313" key="2">
    <source>
        <dbReference type="EMBL" id="TNY16964.1"/>
    </source>
</evidence>
<feature type="region of interest" description="Disordered" evidence="1">
    <location>
        <begin position="143"/>
        <end position="164"/>
    </location>
</feature>
<evidence type="ECO:0000313" key="3">
    <source>
        <dbReference type="Proteomes" id="UP000311382"/>
    </source>
</evidence>
<accession>A0A5C5FLT8</accession>
<feature type="compositionally biased region" description="Basic and acidic residues" evidence="1">
    <location>
        <begin position="145"/>
        <end position="164"/>
    </location>
</feature>
<protein>
    <submittedName>
        <fullName evidence="2">Uncharacterized protein</fullName>
    </submittedName>
</protein>
<proteinExistence type="predicted"/>
<dbReference type="Proteomes" id="UP000311382">
    <property type="component" value="Unassembled WGS sequence"/>
</dbReference>
<reference evidence="2 3" key="1">
    <citation type="submission" date="2019-03" db="EMBL/GenBank/DDBJ databases">
        <title>Rhodosporidium diobovatum UCD-FST 08-225 genome sequencing, assembly, and annotation.</title>
        <authorList>
            <person name="Fakankun I.U."/>
            <person name="Fristensky B."/>
            <person name="Levin D.B."/>
        </authorList>
    </citation>
    <scope>NUCLEOTIDE SEQUENCE [LARGE SCALE GENOMIC DNA]</scope>
    <source>
        <strain evidence="2 3">UCD-FST 08-225</strain>
    </source>
</reference>
<keyword evidence="3" id="KW-1185">Reference proteome</keyword>
<dbReference type="AlphaFoldDB" id="A0A5C5FLT8"/>
<evidence type="ECO:0000256" key="1">
    <source>
        <dbReference type="SAM" id="MobiDB-lite"/>
    </source>
</evidence>
<organism evidence="2 3">
    <name type="scientific">Rhodotorula diobovata</name>
    <dbReference type="NCBI Taxonomy" id="5288"/>
    <lineage>
        <taxon>Eukaryota</taxon>
        <taxon>Fungi</taxon>
        <taxon>Dikarya</taxon>
        <taxon>Basidiomycota</taxon>
        <taxon>Pucciniomycotina</taxon>
        <taxon>Microbotryomycetes</taxon>
        <taxon>Sporidiobolales</taxon>
        <taxon>Sporidiobolaceae</taxon>
        <taxon>Rhodotorula</taxon>
    </lineage>
</organism>
<gene>
    <name evidence="2" type="ORF">DMC30DRAFT_158788</name>
</gene>
<dbReference type="EMBL" id="SOZI01000286">
    <property type="protein sequence ID" value="TNY16964.1"/>
    <property type="molecule type" value="Genomic_DNA"/>
</dbReference>
<comment type="caution">
    <text evidence="2">The sequence shown here is derived from an EMBL/GenBank/DDBJ whole genome shotgun (WGS) entry which is preliminary data.</text>
</comment>
<sequence>MGTLRTAVNLVIVPADQLGAAELVWSSPPAWLESFDEELRNYRLTAQGLVPLGDAPAVLAREEGDIFALLSEPTILLRLSAVAEHLGGRRIHLGHELRARGPRLVKLRGAVSHLACTIGWLAAHRAQRRETVRLPRSQMGCSELDNTRQGECKRDRRRAGKGDR</sequence>